<keyword evidence="2" id="KW-1185">Reference proteome</keyword>
<sequence>MNVEKEVLLLGMSPYSFKNDDGELIEGLTVHYVAPDELLENGTGLKPIKARMDIADYNKYQFQELPALCTLKGQFQLSNMKLNILSFSNFKPLFVNEK</sequence>
<gene>
    <name evidence="1" type="ORF">ACFO5I_07495</name>
</gene>
<accession>A0ABV9MUH5</accession>
<organism evidence="1 2">
    <name type="scientific">Enterococcus lemanii</name>
    <dbReference type="NCBI Taxonomy" id="1159752"/>
    <lineage>
        <taxon>Bacteria</taxon>
        <taxon>Bacillati</taxon>
        <taxon>Bacillota</taxon>
        <taxon>Bacilli</taxon>
        <taxon>Lactobacillales</taxon>
        <taxon>Enterococcaceae</taxon>
        <taxon>Enterococcus</taxon>
    </lineage>
</organism>
<name>A0ABV9MUH5_9ENTE</name>
<evidence type="ECO:0000313" key="2">
    <source>
        <dbReference type="Proteomes" id="UP001595969"/>
    </source>
</evidence>
<proteinExistence type="predicted"/>
<comment type="caution">
    <text evidence="1">The sequence shown here is derived from an EMBL/GenBank/DDBJ whole genome shotgun (WGS) entry which is preliminary data.</text>
</comment>
<dbReference type="Proteomes" id="UP001595969">
    <property type="component" value="Unassembled WGS sequence"/>
</dbReference>
<evidence type="ECO:0000313" key="1">
    <source>
        <dbReference type="EMBL" id="MFC4719577.1"/>
    </source>
</evidence>
<dbReference type="EMBL" id="JBHSGS010000042">
    <property type="protein sequence ID" value="MFC4719577.1"/>
    <property type="molecule type" value="Genomic_DNA"/>
</dbReference>
<reference evidence="2" key="1">
    <citation type="journal article" date="2019" name="Int. J. Syst. Evol. Microbiol.">
        <title>The Global Catalogue of Microorganisms (GCM) 10K type strain sequencing project: providing services to taxonomists for standard genome sequencing and annotation.</title>
        <authorList>
            <consortium name="The Broad Institute Genomics Platform"/>
            <consortium name="The Broad Institute Genome Sequencing Center for Infectious Disease"/>
            <person name="Wu L."/>
            <person name="Ma J."/>
        </authorList>
    </citation>
    <scope>NUCLEOTIDE SEQUENCE [LARGE SCALE GENOMIC DNA]</scope>
    <source>
        <strain evidence="2">CGMCC 1.19032</strain>
    </source>
</reference>
<dbReference type="RefSeq" id="WP_204654372.1">
    <property type="nucleotide sequence ID" value="NZ_JAFBFD010000025.1"/>
</dbReference>
<protein>
    <submittedName>
        <fullName evidence="1">Uncharacterized protein</fullName>
    </submittedName>
</protein>